<dbReference type="GO" id="GO:0009279">
    <property type="term" value="C:cell outer membrane"/>
    <property type="evidence" value="ECO:0007669"/>
    <property type="project" value="UniProtKB-SubCell"/>
</dbReference>
<keyword evidence="1" id="KW-0472">Membrane</keyword>
<feature type="chain" id="PRO_5002210570" evidence="2">
    <location>
        <begin position="25"/>
        <end position="1020"/>
    </location>
</feature>
<dbReference type="OrthoDB" id="9768177at2"/>
<comment type="caution">
    <text evidence="4">The sequence shown here is derived from an EMBL/GenBank/DDBJ whole genome shotgun (WGS) entry which is preliminary data.</text>
</comment>
<dbReference type="SUPFAM" id="SSF49464">
    <property type="entry name" value="Carboxypeptidase regulatory domain-like"/>
    <property type="match status" value="1"/>
</dbReference>
<dbReference type="Gene3D" id="2.170.130.10">
    <property type="entry name" value="TonB-dependent receptor, plug domain"/>
    <property type="match status" value="1"/>
</dbReference>
<reference evidence="4 5" key="1">
    <citation type="submission" date="2015-01" db="EMBL/GenBank/DDBJ databases">
        <title>Draft genome sequence of Pedobacter sp. NL19 isolated from sludge of an effluent treatment pond in an abandoned uranium mine.</title>
        <authorList>
            <person name="Santos T."/>
            <person name="Caetano T."/>
            <person name="Covas C."/>
            <person name="Cruz A."/>
            <person name="Mendo S."/>
        </authorList>
    </citation>
    <scope>NUCLEOTIDE SEQUENCE [LARGE SCALE GENOMIC DNA]</scope>
    <source>
        <strain evidence="4 5">NL19</strain>
    </source>
</reference>
<protein>
    <submittedName>
        <fullName evidence="4">Membrane protein</fullName>
    </submittedName>
</protein>
<feature type="signal peptide" evidence="2">
    <location>
        <begin position="1"/>
        <end position="24"/>
    </location>
</feature>
<feature type="domain" description="TonB-dependent receptor plug" evidence="3">
    <location>
        <begin position="118"/>
        <end position="223"/>
    </location>
</feature>
<dbReference type="Pfam" id="PF07715">
    <property type="entry name" value="Plug"/>
    <property type="match status" value="1"/>
</dbReference>
<dbReference type="RefSeq" id="WP_041883996.1">
    <property type="nucleotide sequence ID" value="NZ_CP157278.1"/>
</dbReference>
<evidence type="ECO:0000313" key="5">
    <source>
        <dbReference type="Proteomes" id="UP000032049"/>
    </source>
</evidence>
<evidence type="ECO:0000256" key="2">
    <source>
        <dbReference type="SAM" id="SignalP"/>
    </source>
</evidence>
<dbReference type="InterPro" id="IPR023997">
    <property type="entry name" value="TonB-dep_OMP_SusC/RagA_CS"/>
</dbReference>
<dbReference type="InterPro" id="IPR012910">
    <property type="entry name" value="Plug_dom"/>
</dbReference>
<dbReference type="NCBIfam" id="TIGR04057">
    <property type="entry name" value="SusC_RagA_signa"/>
    <property type="match status" value="1"/>
</dbReference>
<keyword evidence="1" id="KW-0812">Transmembrane</keyword>
<dbReference type="EMBL" id="JXRA01000079">
    <property type="protein sequence ID" value="KIO75880.1"/>
    <property type="molecule type" value="Genomic_DNA"/>
</dbReference>
<evidence type="ECO:0000256" key="1">
    <source>
        <dbReference type="PROSITE-ProRule" id="PRU01360"/>
    </source>
</evidence>
<dbReference type="Gene3D" id="2.60.40.1120">
    <property type="entry name" value="Carboxypeptidase-like, regulatory domain"/>
    <property type="match status" value="1"/>
</dbReference>
<keyword evidence="2" id="KW-0732">Signal</keyword>
<gene>
    <name evidence="4" type="ORF">TH53_18055</name>
</gene>
<organism evidence="4 5">
    <name type="scientific">Pedobacter lusitanus</name>
    <dbReference type="NCBI Taxonomy" id="1503925"/>
    <lineage>
        <taxon>Bacteria</taxon>
        <taxon>Pseudomonadati</taxon>
        <taxon>Bacteroidota</taxon>
        <taxon>Sphingobacteriia</taxon>
        <taxon>Sphingobacteriales</taxon>
        <taxon>Sphingobacteriaceae</taxon>
        <taxon>Pedobacter</taxon>
    </lineage>
</organism>
<dbReference type="PROSITE" id="PS52016">
    <property type="entry name" value="TONB_DEPENDENT_REC_3"/>
    <property type="match status" value="1"/>
</dbReference>
<evidence type="ECO:0000313" key="4">
    <source>
        <dbReference type="EMBL" id="KIO75880.1"/>
    </source>
</evidence>
<evidence type="ECO:0000259" key="3">
    <source>
        <dbReference type="Pfam" id="PF07715"/>
    </source>
</evidence>
<keyword evidence="1" id="KW-0998">Cell outer membrane</keyword>
<proteinExistence type="inferred from homology"/>
<dbReference type="SUPFAM" id="SSF56935">
    <property type="entry name" value="Porins"/>
    <property type="match status" value="1"/>
</dbReference>
<keyword evidence="5" id="KW-1185">Reference proteome</keyword>
<keyword evidence="1" id="KW-1134">Transmembrane beta strand</keyword>
<dbReference type="Proteomes" id="UP000032049">
    <property type="component" value="Unassembled WGS sequence"/>
</dbReference>
<keyword evidence="1" id="KW-0813">Transport</keyword>
<dbReference type="NCBIfam" id="TIGR04056">
    <property type="entry name" value="OMP_RagA_SusC"/>
    <property type="match status" value="1"/>
</dbReference>
<dbReference type="InterPro" id="IPR023996">
    <property type="entry name" value="TonB-dep_OMP_SusC/RagA"/>
</dbReference>
<accession>A0A0D0GII4</accession>
<dbReference type="AlphaFoldDB" id="A0A0D0GII4"/>
<dbReference type="InterPro" id="IPR008969">
    <property type="entry name" value="CarboxyPept-like_regulatory"/>
</dbReference>
<dbReference type="InterPro" id="IPR037066">
    <property type="entry name" value="Plug_dom_sf"/>
</dbReference>
<dbReference type="InterPro" id="IPR039426">
    <property type="entry name" value="TonB-dep_rcpt-like"/>
</dbReference>
<comment type="subcellular location">
    <subcellularLocation>
        <location evidence="1">Cell outer membrane</location>
        <topology evidence="1">Multi-pass membrane protein</topology>
    </subcellularLocation>
</comment>
<dbReference type="STRING" id="1503925.TH53_18055"/>
<sequence>MKRIFTKFSVLTFLCLLFINAASAQNITVKGTITDGQDKTTIPAVSVVVKGTTIGTQTDANGKYAISVPANGTLVFTYIGYNTQEIPVNNQTTVNVILASSSQQLEQVVVVGYGTQRKVDVTGSVASLKGTEISKQASTNPVSALQGKVAGVSITNTGTPGAAPQIRIRGLGTIFGNQAPLYVVDGVWYSDINFLNPGDIENMSVLKDASAQSIYGIRAANGVVLITTKKGKLGAATTINYDAYAGFQSVTNQVKMANATEYATLTNELYTYNGQPALFSDPSSLGAGTDWYKQILQNAFVMNHNISITGGSEKSTYNVSLGYLDQDGIIKTNNYKRYTARVSNDIQVFKALKIGYNVTGVASKSRDVPQTIFHEIYSASPTVPVFNADGSYGDPRLQNLGDGAKINPQASIDFFNQRSQDYRATGNIYAELKFAKHFTFKTSIGGEFGQAESRKYAPVYAATSSQRSDVSTLDLKRVETRNWIVENTLTYQNTFNEDHSLTVLLGQSAQSNKSYTINASAQNVPFNSDADLYLRLGDAATRNVLDQGSLIKFASYFGRVNYGFKNKYLLNASIRADGASQFFGSETWGYFPSVGAGWVVTNEDFMKNQTVFSSLKIRGSWGKVGNASVPVNPSQSLIAQTADLIAFYNNNPNTGASGNTLIPPVIVWEKGIGSNIGFEAAFIKNKLTIEGDYYSRKTSRAIFGLPVLGSLGTVDNQILGNQADLQNRGVELSANWSDVTGGGLTYSIGGNISYNQNKVLSVLSGKTPIYAGSTGLTNGYVANRTMEGSPIGEFFGYKTIGIFQNAADIANSPTQSGALPGGFKYADTNGDGQINSQDRVALGNPNPKYTYGINTSFSYKNFDLALDFQGVAGVDVYNSNLAYRFGNENFTKDFVDNRWHGEGTSNTYPSVNIGSSANSAPNSFYVSSGSYFRVRNAQLGYTLPKSILAKWKIQKIRFYANAQNAINLFGYKGFSPEVGPIPVDNSEKIKERPTNYLNAGLDANVYPLYATYNFGVNLTF</sequence>
<dbReference type="Pfam" id="PF13715">
    <property type="entry name" value="CarbopepD_reg_2"/>
    <property type="match status" value="1"/>
</dbReference>
<name>A0A0D0GII4_9SPHI</name>
<comment type="similarity">
    <text evidence="1">Belongs to the TonB-dependent receptor family.</text>
</comment>